<dbReference type="InterPro" id="IPR009057">
    <property type="entry name" value="Homeodomain-like_sf"/>
</dbReference>
<evidence type="ECO:0000259" key="4">
    <source>
        <dbReference type="PROSITE" id="PS01124"/>
    </source>
</evidence>
<dbReference type="Gene3D" id="2.60.120.10">
    <property type="entry name" value="Jelly Rolls"/>
    <property type="match status" value="1"/>
</dbReference>
<dbReference type="InterPro" id="IPR018060">
    <property type="entry name" value="HTH_AraC"/>
</dbReference>
<comment type="caution">
    <text evidence="5">The sequence shown here is derived from an EMBL/GenBank/DDBJ whole genome shotgun (WGS) entry which is preliminary data.</text>
</comment>
<evidence type="ECO:0000313" key="6">
    <source>
        <dbReference type="Proteomes" id="UP001596250"/>
    </source>
</evidence>
<reference evidence="6" key="1">
    <citation type="journal article" date="2019" name="Int. J. Syst. Evol. Microbiol.">
        <title>The Global Catalogue of Microorganisms (GCM) 10K type strain sequencing project: providing services to taxonomists for standard genome sequencing and annotation.</title>
        <authorList>
            <consortium name="The Broad Institute Genomics Platform"/>
            <consortium name="The Broad Institute Genome Sequencing Center for Infectious Disease"/>
            <person name="Wu L."/>
            <person name="Ma J."/>
        </authorList>
    </citation>
    <scope>NUCLEOTIDE SEQUENCE [LARGE SCALE GENOMIC DNA]</scope>
    <source>
        <strain evidence="6">CCM 8749</strain>
    </source>
</reference>
<keyword evidence="2" id="KW-0238">DNA-binding</keyword>
<sequence>MPRKKKPVIEYRHYSLPSQFPVLLLDGERWRISEIKSDHLHFHNCLEIGICHSDSGFIEVEGTPIPFKAGDVTCIPRYLPHTTYSSPHTASLWSYIFFSPEELFNHLFRSSDDNFERPLPNMKASSCILGKDKHPKVYMLASAIVDELKQQKPYYQESAHGLLLSLYIELLRIYSKKEERMDQKTDHKLGDTLVISPVLEYIYNNYMAPISIDDLADLCHLSTTHFRRKFREIMGASPLDFVYSTRIDEACKLLRSTEDSILSISEKVGFQSVSSFNRCFAKLMGTSPRAWRKKALQSETQSAKPAILEFSGWL</sequence>
<dbReference type="Proteomes" id="UP001596250">
    <property type="component" value="Unassembled WGS sequence"/>
</dbReference>
<gene>
    <name evidence="5" type="ORF">ACFPXP_08925</name>
</gene>
<dbReference type="Pfam" id="PF12833">
    <property type="entry name" value="HTH_18"/>
    <property type="match status" value="1"/>
</dbReference>
<dbReference type="InterPro" id="IPR003313">
    <property type="entry name" value="AraC-bd"/>
</dbReference>
<proteinExistence type="predicted"/>
<dbReference type="EMBL" id="JBHSQV010000115">
    <property type="protein sequence ID" value="MFC5986547.1"/>
    <property type="molecule type" value="Genomic_DNA"/>
</dbReference>
<dbReference type="SMART" id="SM00342">
    <property type="entry name" value="HTH_ARAC"/>
    <property type="match status" value="1"/>
</dbReference>
<feature type="domain" description="HTH araC/xylS-type" evidence="4">
    <location>
        <begin position="196"/>
        <end position="294"/>
    </location>
</feature>
<dbReference type="PANTHER" id="PTHR43280:SF28">
    <property type="entry name" value="HTH-TYPE TRANSCRIPTIONAL ACTIVATOR RHAS"/>
    <property type="match status" value="1"/>
</dbReference>
<evidence type="ECO:0000256" key="1">
    <source>
        <dbReference type="ARBA" id="ARBA00023015"/>
    </source>
</evidence>
<dbReference type="PROSITE" id="PS01124">
    <property type="entry name" value="HTH_ARAC_FAMILY_2"/>
    <property type="match status" value="1"/>
</dbReference>
<protein>
    <submittedName>
        <fullName evidence="5">Helix-turn-helix domain-containing protein</fullName>
    </submittedName>
</protein>
<organism evidence="5 6">
    <name type="scientific">Marinicrinis lubricantis</name>
    <dbReference type="NCBI Taxonomy" id="2086470"/>
    <lineage>
        <taxon>Bacteria</taxon>
        <taxon>Bacillati</taxon>
        <taxon>Bacillota</taxon>
        <taxon>Bacilli</taxon>
        <taxon>Bacillales</taxon>
        <taxon>Paenibacillaceae</taxon>
    </lineage>
</organism>
<dbReference type="Pfam" id="PF02311">
    <property type="entry name" value="AraC_binding"/>
    <property type="match status" value="1"/>
</dbReference>
<evidence type="ECO:0000313" key="5">
    <source>
        <dbReference type="EMBL" id="MFC5986547.1"/>
    </source>
</evidence>
<dbReference type="SUPFAM" id="SSF46689">
    <property type="entry name" value="Homeodomain-like"/>
    <property type="match status" value="2"/>
</dbReference>
<dbReference type="SUPFAM" id="SSF51215">
    <property type="entry name" value="Regulatory protein AraC"/>
    <property type="match status" value="1"/>
</dbReference>
<dbReference type="InterPro" id="IPR018062">
    <property type="entry name" value="HTH_AraC-typ_CS"/>
</dbReference>
<dbReference type="InterPro" id="IPR014710">
    <property type="entry name" value="RmlC-like_jellyroll"/>
</dbReference>
<accession>A0ABW1INC0</accession>
<dbReference type="RefSeq" id="WP_379893873.1">
    <property type="nucleotide sequence ID" value="NZ_CBCSCT010000096.1"/>
</dbReference>
<keyword evidence="3" id="KW-0804">Transcription</keyword>
<dbReference type="InterPro" id="IPR037923">
    <property type="entry name" value="HTH-like"/>
</dbReference>
<keyword evidence="1" id="KW-0805">Transcription regulation</keyword>
<evidence type="ECO:0000256" key="2">
    <source>
        <dbReference type="ARBA" id="ARBA00023125"/>
    </source>
</evidence>
<dbReference type="PROSITE" id="PS00041">
    <property type="entry name" value="HTH_ARAC_FAMILY_1"/>
    <property type="match status" value="1"/>
</dbReference>
<dbReference type="Gene3D" id="1.10.10.60">
    <property type="entry name" value="Homeodomain-like"/>
    <property type="match status" value="2"/>
</dbReference>
<name>A0ABW1INC0_9BACL</name>
<evidence type="ECO:0000256" key="3">
    <source>
        <dbReference type="ARBA" id="ARBA00023163"/>
    </source>
</evidence>
<dbReference type="PANTHER" id="PTHR43280">
    <property type="entry name" value="ARAC-FAMILY TRANSCRIPTIONAL REGULATOR"/>
    <property type="match status" value="1"/>
</dbReference>
<keyword evidence="6" id="KW-1185">Reference proteome</keyword>